<dbReference type="EMBL" id="LR586016">
    <property type="protein sequence ID" value="VIP00714.1"/>
    <property type="molecule type" value="Genomic_DNA"/>
</dbReference>
<dbReference type="NCBIfam" id="TIGR04294">
    <property type="entry name" value="pre_pil_HX9DG"/>
    <property type="match status" value="1"/>
</dbReference>
<dbReference type="InterPro" id="IPR045584">
    <property type="entry name" value="Pilin-like"/>
</dbReference>
<dbReference type="Gene3D" id="3.30.700.10">
    <property type="entry name" value="Glycoprotein, Type 4 Pilin"/>
    <property type="match status" value="1"/>
</dbReference>
<proteinExistence type="predicted"/>
<dbReference type="InterPro" id="IPR011453">
    <property type="entry name" value="DUF1559"/>
</dbReference>
<gene>
    <name evidence="2" type="ORF">GMBLW1_32460</name>
</gene>
<protein>
    <recommendedName>
        <fullName evidence="1">DUF1559 domain-containing protein</fullName>
    </recommendedName>
</protein>
<evidence type="ECO:0000259" key="1">
    <source>
        <dbReference type="Pfam" id="PF07596"/>
    </source>
</evidence>
<sequence length="316" mass="34044">MTRMLALTMFRRLRAFTLIELLVVIAIIAILIGLLLPAVQKVREAAARMKCQNNIKQIGLALHNYEGAYGKFPRGQNSPATAPNWRLTLFPYMEQENVYRQVNLANVWTSTVLNNLTIQTWVCPSSNLPTNPTDASYNNGSLGPNGHQVPGYVGVAGAFPDPAGRGVFASNYGGWWATTGILLANQDVKITDITDGTSNTYAVLEQSGRVGTADLRSRYYSPWAGVTFSFIPTTAQSGTDSWGMGITTVAYAINARTAAAGSDNVWDGSTVANSFHTGGINALMGDGSVRFITDNTNFTNLQAMCSRDDGVVTTDP</sequence>
<dbReference type="SUPFAM" id="SSF54523">
    <property type="entry name" value="Pili subunits"/>
    <property type="match status" value="1"/>
</dbReference>
<dbReference type="InterPro" id="IPR027558">
    <property type="entry name" value="Pre_pil_HX9DG_C"/>
</dbReference>
<dbReference type="PANTHER" id="PTHR30093">
    <property type="entry name" value="GENERAL SECRETION PATHWAY PROTEIN G"/>
    <property type="match status" value="1"/>
</dbReference>
<dbReference type="AlphaFoldDB" id="A0A6C2YH81"/>
<organism evidence="2">
    <name type="scientific">Tuwongella immobilis</name>
    <dbReference type="NCBI Taxonomy" id="692036"/>
    <lineage>
        <taxon>Bacteria</taxon>
        <taxon>Pseudomonadati</taxon>
        <taxon>Planctomycetota</taxon>
        <taxon>Planctomycetia</taxon>
        <taxon>Gemmatales</taxon>
        <taxon>Gemmataceae</taxon>
        <taxon>Tuwongella</taxon>
    </lineage>
</organism>
<accession>A0A6C2YH81</accession>
<feature type="domain" description="DUF1559" evidence="1">
    <location>
        <begin position="40"/>
        <end position="298"/>
    </location>
</feature>
<dbReference type="EMBL" id="LR593887">
    <property type="protein sequence ID" value="VTR96846.1"/>
    <property type="molecule type" value="Genomic_DNA"/>
</dbReference>
<dbReference type="Pfam" id="PF07596">
    <property type="entry name" value="SBP_bac_10"/>
    <property type="match status" value="1"/>
</dbReference>
<evidence type="ECO:0000313" key="3">
    <source>
        <dbReference type="Proteomes" id="UP000464378"/>
    </source>
</evidence>
<dbReference type="NCBIfam" id="TIGR02532">
    <property type="entry name" value="IV_pilin_GFxxxE"/>
    <property type="match status" value="1"/>
</dbReference>
<reference evidence="2" key="1">
    <citation type="submission" date="2019-04" db="EMBL/GenBank/DDBJ databases">
        <authorList>
            <consortium name="Science for Life Laboratories"/>
        </authorList>
    </citation>
    <scope>NUCLEOTIDE SEQUENCE</scope>
    <source>
        <strain evidence="2">MBLW1</strain>
    </source>
</reference>
<dbReference type="PANTHER" id="PTHR30093:SF2">
    <property type="entry name" value="TYPE II SECRETION SYSTEM PROTEIN H"/>
    <property type="match status" value="1"/>
</dbReference>
<dbReference type="InterPro" id="IPR012902">
    <property type="entry name" value="N_methyl_site"/>
</dbReference>
<keyword evidence="3" id="KW-1185">Reference proteome</keyword>
<dbReference type="Proteomes" id="UP000464378">
    <property type="component" value="Chromosome"/>
</dbReference>
<dbReference type="InParanoid" id="A0A6C2YH81"/>
<name>A0A6C2YH81_9BACT</name>
<dbReference type="KEGG" id="tim:GMBLW1_32460"/>
<dbReference type="Pfam" id="PF07963">
    <property type="entry name" value="N_methyl"/>
    <property type="match status" value="1"/>
</dbReference>
<evidence type="ECO:0000313" key="2">
    <source>
        <dbReference type="EMBL" id="VIP00714.1"/>
    </source>
</evidence>